<dbReference type="InterPro" id="IPR053865">
    <property type="entry name" value="DUF6934"/>
</dbReference>
<dbReference type="Proteomes" id="UP000462014">
    <property type="component" value="Unassembled WGS sequence"/>
</dbReference>
<proteinExistence type="predicted"/>
<dbReference type="Pfam" id="PF22028">
    <property type="entry name" value="DUF6934"/>
    <property type="match status" value="1"/>
</dbReference>
<name>A0A7K1SYT6_9SPHI</name>
<accession>A0A7K1SYT6</accession>
<sequence length="147" mass="16471">MLDDRYHVETSPDLQTFEFISLGPKGSVTKVVRYSEINIKGFYNLGFGDKDPITDYISDLTVTNNSDSQKVLATVTATLYAFMDGHPGATVIATGSTEARTRLYRMGITNNLANIEKDFIILGLTETDWELFRKNATYGAFLVRRKV</sequence>
<protein>
    <submittedName>
        <fullName evidence="1">Uncharacterized protein</fullName>
    </submittedName>
</protein>
<evidence type="ECO:0000313" key="1">
    <source>
        <dbReference type="EMBL" id="MVN22486.1"/>
    </source>
</evidence>
<dbReference type="EMBL" id="WPIK01000011">
    <property type="protein sequence ID" value="MVN22486.1"/>
    <property type="molecule type" value="Genomic_DNA"/>
</dbReference>
<reference evidence="1 2" key="1">
    <citation type="submission" date="2019-12" db="EMBL/GenBank/DDBJ databases">
        <title>Mucilaginibacter sp. HMF7410 genome sequencing and assembly.</title>
        <authorList>
            <person name="Kang H."/>
            <person name="Cha I."/>
            <person name="Kim H."/>
            <person name="Joh K."/>
        </authorList>
    </citation>
    <scope>NUCLEOTIDE SEQUENCE [LARGE SCALE GENOMIC DNA]</scope>
    <source>
        <strain evidence="1 2">HMF7410</strain>
    </source>
</reference>
<dbReference type="AlphaFoldDB" id="A0A7K1SYT6"/>
<evidence type="ECO:0000313" key="2">
    <source>
        <dbReference type="Proteomes" id="UP000462014"/>
    </source>
</evidence>
<keyword evidence="2" id="KW-1185">Reference proteome</keyword>
<dbReference type="RefSeq" id="WP_157567779.1">
    <property type="nucleotide sequence ID" value="NZ_WPIK01000011.1"/>
</dbReference>
<comment type="caution">
    <text evidence="1">The sequence shown here is derived from an EMBL/GenBank/DDBJ whole genome shotgun (WGS) entry which is preliminary data.</text>
</comment>
<gene>
    <name evidence="1" type="ORF">GO621_13180</name>
</gene>
<organism evidence="1 2">
    <name type="scientific">Mucilaginibacter arboris</name>
    <dbReference type="NCBI Taxonomy" id="2682090"/>
    <lineage>
        <taxon>Bacteria</taxon>
        <taxon>Pseudomonadati</taxon>
        <taxon>Bacteroidota</taxon>
        <taxon>Sphingobacteriia</taxon>
        <taxon>Sphingobacteriales</taxon>
        <taxon>Sphingobacteriaceae</taxon>
        <taxon>Mucilaginibacter</taxon>
    </lineage>
</organism>